<keyword evidence="3" id="KW-0349">Heme</keyword>
<evidence type="ECO:0000256" key="4">
    <source>
        <dbReference type="ARBA" id="ARBA00022723"/>
    </source>
</evidence>
<dbReference type="Gene3D" id="1.10.630.10">
    <property type="entry name" value="Cytochrome P450"/>
    <property type="match status" value="1"/>
</dbReference>
<evidence type="ECO:0000256" key="5">
    <source>
        <dbReference type="ARBA" id="ARBA00023002"/>
    </source>
</evidence>
<comment type="caution">
    <text evidence="9">The sequence shown here is derived from an EMBL/GenBank/DDBJ whole genome shotgun (WGS) entry which is preliminary data.</text>
</comment>
<reference evidence="9 10" key="1">
    <citation type="submission" date="2021-09" db="EMBL/GenBank/DDBJ databases">
        <title>Genomic insights and catalytic innovation underlie evolution of tropane alkaloids biosynthesis.</title>
        <authorList>
            <person name="Wang Y.-J."/>
            <person name="Tian T."/>
            <person name="Huang J.-P."/>
            <person name="Huang S.-X."/>
        </authorList>
    </citation>
    <scope>NUCLEOTIDE SEQUENCE [LARGE SCALE GENOMIC DNA]</scope>
    <source>
        <strain evidence="9">KIB-2018</strain>
        <tissue evidence="9">Leaf</tissue>
    </source>
</reference>
<evidence type="ECO:0000256" key="8">
    <source>
        <dbReference type="SAM" id="SignalP"/>
    </source>
</evidence>
<keyword evidence="5" id="KW-0560">Oxidoreductase</keyword>
<evidence type="ECO:0000313" key="9">
    <source>
        <dbReference type="EMBL" id="KAJ8748327.1"/>
    </source>
</evidence>
<dbReference type="PANTHER" id="PTHR47946">
    <property type="entry name" value="CYTOCHROME P450 78A7-RELATED"/>
    <property type="match status" value="1"/>
</dbReference>
<evidence type="ECO:0000256" key="7">
    <source>
        <dbReference type="ARBA" id="ARBA00023033"/>
    </source>
</evidence>
<dbReference type="InterPro" id="IPR036396">
    <property type="entry name" value="Cyt_P450_sf"/>
</dbReference>
<gene>
    <name evidence="9" type="ORF">K2173_001746</name>
</gene>
<evidence type="ECO:0000256" key="3">
    <source>
        <dbReference type="ARBA" id="ARBA00022617"/>
    </source>
</evidence>
<evidence type="ECO:0000256" key="6">
    <source>
        <dbReference type="ARBA" id="ARBA00023004"/>
    </source>
</evidence>
<dbReference type="GO" id="GO:0020037">
    <property type="term" value="F:heme binding"/>
    <property type="evidence" value="ECO:0007669"/>
    <property type="project" value="InterPro"/>
</dbReference>
<keyword evidence="4" id="KW-0479">Metal-binding</keyword>
<proteinExistence type="inferred from homology"/>
<evidence type="ECO:0000313" key="10">
    <source>
        <dbReference type="Proteomes" id="UP001159364"/>
    </source>
</evidence>
<feature type="chain" id="PRO_5043742778" evidence="8">
    <location>
        <begin position="17"/>
        <end position="306"/>
    </location>
</feature>
<dbReference type="InterPro" id="IPR001128">
    <property type="entry name" value="Cyt_P450"/>
</dbReference>
<dbReference type="PANTHER" id="PTHR47946:SF10">
    <property type="entry name" value="CYTOCHROME P450 78A5"/>
    <property type="match status" value="1"/>
</dbReference>
<sequence length="306" mass="35219">MFALWLSSGGLPWARACPKALSTIPGLFNFSSARFLDVFTRATTMICFEHYLFCYRPVKKSAYELLFHRAMGFGPYNEYCRHNWRRISSTHSFNPMRIGAFEPFRREMGIKIAEEVNDSMSKVGQFEVRKLLHFDLWTIDHLPVLSLLDLQGVRERGKKLVSMPSDSDMIVLWMVFNDIDTIAILLEWVLARMETPRVHPLGHLLSWSFLAINDVHLGGIFIPTGTIAMVNMWAITQDKEELVEPEKFKPERFMDADFPNKVYPNKALGLATWVSCDQCDVDLSECLKLSMEMKKPLVCRAVLRTA</sequence>
<evidence type="ECO:0000256" key="1">
    <source>
        <dbReference type="ARBA" id="ARBA00001971"/>
    </source>
</evidence>
<dbReference type="Proteomes" id="UP001159364">
    <property type="component" value="Linkage Group LG12"/>
</dbReference>
<keyword evidence="8" id="KW-0732">Signal</keyword>
<comment type="similarity">
    <text evidence="2">Belongs to the cytochrome P450 family.</text>
</comment>
<protein>
    <submittedName>
        <fullName evidence="9">Uncharacterized protein</fullName>
    </submittedName>
</protein>
<keyword evidence="6" id="KW-0408">Iron</keyword>
<dbReference type="InterPro" id="IPR051996">
    <property type="entry name" value="Cytochrome_P450_78A"/>
</dbReference>
<dbReference type="GO" id="GO:0004497">
    <property type="term" value="F:monooxygenase activity"/>
    <property type="evidence" value="ECO:0007669"/>
    <property type="project" value="UniProtKB-KW"/>
</dbReference>
<keyword evidence="7" id="KW-0503">Monooxygenase</keyword>
<dbReference type="EMBL" id="JAIWQS010000012">
    <property type="protein sequence ID" value="KAJ8748327.1"/>
    <property type="molecule type" value="Genomic_DNA"/>
</dbReference>
<dbReference type="Pfam" id="PF00067">
    <property type="entry name" value="p450"/>
    <property type="match status" value="1"/>
</dbReference>
<name>A0AAV8S810_9ROSI</name>
<dbReference type="AlphaFoldDB" id="A0AAV8S810"/>
<dbReference type="SUPFAM" id="SSF48264">
    <property type="entry name" value="Cytochrome P450"/>
    <property type="match status" value="1"/>
</dbReference>
<organism evidence="9 10">
    <name type="scientific">Erythroxylum novogranatense</name>
    <dbReference type="NCBI Taxonomy" id="1862640"/>
    <lineage>
        <taxon>Eukaryota</taxon>
        <taxon>Viridiplantae</taxon>
        <taxon>Streptophyta</taxon>
        <taxon>Embryophyta</taxon>
        <taxon>Tracheophyta</taxon>
        <taxon>Spermatophyta</taxon>
        <taxon>Magnoliopsida</taxon>
        <taxon>eudicotyledons</taxon>
        <taxon>Gunneridae</taxon>
        <taxon>Pentapetalae</taxon>
        <taxon>rosids</taxon>
        <taxon>fabids</taxon>
        <taxon>Malpighiales</taxon>
        <taxon>Erythroxylaceae</taxon>
        <taxon>Erythroxylum</taxon>
    </lineage>
</organism>
<dbReference type="GO" id="GO:0005506">
    <property type="term" value="F:iron ion binding"/>
    <property type="evidence" value="ECO:0007669"/>
    <property type="project" value="InterPro"/>
</dbReference>
<dbReference type="GO" id="GO:0016705">
    <property type="term" value="F:oxidoreductase activity, acting on paired donors, with incorporation or reduction of molecular oxygen"/>
    <property type="evidence" value="ECO:0007669"/>
    <property type="project" value="InterPro"/>
</dbReference>
<keyword evidence="10" id="KW-1185">Reference proteome</keyword>
<comment type="cofactor">
    <cofactor evidence="1">
        <name>heme</name>
        <dbReference type="ChEBI" id="CHEBI:30413"/>
    </cofactor>
</comment>
<feature type="signal peptide" evidence="8">
    <location>
        <begin position="1"/>
        <end position="16"/>
    </location>
</feature>
<accession>A0AAV8S810</accession>
<evidence type="ECO:0000256" key="2">
    <source>
        <dbReference type="ARBA" id="ARBA00010617"/>
    </source>
</evidence>